<dbReference type="Proteomes" id="UP000033860">
    <property type="component" value="Unassembled WGS sequence"/>
</dbReference>
<dbReference type="EMBL" id="LCNT01000003">
    <property type="protein sequence ID" value="KKU61342.1"/>
    <property type="molecule type" value="Genomic_DNA"/>
</dbReference>
<protein>
    <submittedName>
        <fullName evidence="2">Methyltransferase-like protein</fullName>
    </submittedName>
</protein>
<dbReference type="GO" id="GO:0032259">
    <property type="term" value="P:methylation"/>
    <property type="evidence" value="ECO:0007669"/>
    <property type="project" value="UniProtKB-KW"/>
</dbReference>
<dbReference type="GO" id="GO:0008757">
    <property type="term" value="F:S-adenosylmethionine-dependent methyltransferase activity"/>
    <property type="evidence" value="ECO:0007669"/>
    <property type="project" value="InterPro"/>
</dbReference>
<feature type="domain" description="Methyltransferase type 11" evidence="1">
    <location>
        <begin position="42"/>
        <end position="133"/>
    </location>
</feature>
<name>A0A0G1RW23_9BACT</name>
<dbReference type="Pfam" id="PF08241">
    <property type="entry name" value="Methyltransf_11"/>
    <property type="match status" value="1"/>
</dbReference>
<dbReference type="InterPro" id="IPR013216">
    <property type="entry name" value="Methyltransf_11"/>
</dbReference>
<dbReference type="Gene3D" id="3.40.50.150">
    <property type="entry name" value="Vaccinia Virus protein VP39"/>
    <property type="match status" value="1"/>
</dbReference>
<organism evidence="2 3">
    <name type="scientific">Candidatus Beckwithbacteria bacterium GW2011_GWB1_47_15</name>
    <dbReference type="NCBI Taxonomy" id="1618371"/>
    <lineage>
        <taxon>Bacteria</taxon>
        <taxon>Candidatus Beckwithiibacteriota</taxon>
    </lineage>
</organism>
<evidence type="ECO:0000259" key="1">
    <source>
        <dbReference type="Pfam" id="PF08241"/>
    </source>
</evidence>
<keyword evidence="2" id="KW-0808">Transferase</keyword>
<comment type="caution">
    <text evidence="2">The sequence shown here is derived from an EMBL/GenBank/DDBJ whole genome shotgun (WGS) entry which is preliminary data.</text>
</comment>
<gene>
    <name evidence="2" type="ORF">UX85_C0003G0001</name>
</gene>
<sequence>MSKDHQTLNEFVNRFWYVPSDIVARLAEALVWQERSFKKPVLDIGCGDGSIGELIFKGKVIDMGIDLNQKAIETAADSDVYKKTRAADATKLPFKNNSYQTVVSNSTFEHINDDVQAVKEAYRVLEPGGYLYLTVPTDKFEAAVARLARTEKNLARINQRLAHYHYHSLKDWRVILKRTGFQTVEFKYFFPERMVNVWYRFFRLVTFKPNKRELWSYLSDDRFKRFMPKKLIKVILFKYFQGFYGDLFSKKGCLLFIKALKR</sequence>
<dbReference type="CDD" id="cd02440">
    <property type="entry name" value="AdoMet_MTases"/>
    <property type="match status" value="1"/>
</dbReference>
<dbReference type="AlphaFoldDB" id="A0A0G1RW23"/>
<evidence type="ECO:0000313" key="3">
    <source>
        <dbReference type="Proteomes" id="UP000033860"/>
    </source>
</evidence>
<accession>A0A0G1RW23</accession>
<dbReference type="PANTHER" id="PTHR43861">
    <property type="entry name" value="TRANS-ACONITATE 2-METHYLTRANSFERASE-RELATED"/>
    <property type="match status" value="1"/>
</dbReference>
<dbReference type="SUPFAM" id="SSF53335">
    <property type="entry name" value="S-adenosyl-L-methionine-dependent methyltransferases"/>
    <property type="match status" value="1"/>
</dbReference>
<proteinExistence type="predicted"/>
<dbReference type="InterPro" id="IPR029063">
    <property type="entry name" value="SAM-dependent_MTases_sf"/>
</dbReference>
<evidence type="ECO:0000313" key="2">
    <source>
        <dbReference type="EMBL" id="KKU61342.1"/>
    </source>
</evidence>
<reference evidence="2 3" key="1">
    <citation type="journal article" date="2015" name="Nature">
        <title>rRNA introns, odd ribosomes, and small enigmatic genomes across a large radiation of phyla.</title>
        <authorList>
            <person name="Brown C.T."/>
            <person name="Hug L.A."/>
            <person name="Thomas B.C."/>
            <person name="Sharon I."/>
            <person name="Castelle C.J."/>
            <person name="Singh A."/>
            <person name="Wilkins M.J."/>
            <person name="Williams K.H."/>
            <person name="Banfield J.F."/>
        </authorList>
    </citation>
    <scope>NUCLEOTIDE SEQUENCE [LARGE SCALE GENOMIC DNA]</scope>
</reference>
<keyword evidence="2" id="KW-0489">Methyltransferase</keyword>